<reference evidence="1 2" key="1">
    <citation type="submission" date="2016-12" db="EMBL/GenBank/DDBJ databases">
        <title>Trade-off between light-utilization and light-protection in marine flavobacteria.</title>
        <authorList>
            <person name="Kumagai Y."/>
            <person name="Yoshizawa S."/>
            <person name="Kogure K."/>
            <person name="Iwasaki W."/>
        </authorList>
    </citation>
    <scope>NUCLEOTIDE SEQUENCE [LARGE SCALE GENOMIC DNA]</scope>
    <source>
        <strain evidence="1 2">KCTC 22729</strain>
    </source>
</reference>
<gene>
    <name evidence="1" type="ORF">BTO13_11515</name>
</gene>
<dbReference type="AlphaFoldDB" id="A0A2S7WFR0"/>
<keyword evidence="2" id="KW-1185">Reference proteome</keyword>
<evidence type="ECO:0000313" key="1">
    <source>
        <dbReference type="EMBL" id="PQJ76256.1"/>
    </source>
</evidence>
<dbReference type="OrthoDB" id="6382787at2"/>
<protein>
    <recommendedName>
        <fullName evidence="3">Solute-binding protein family 3/N-terminal domain-containing protein</fullName>
    </recommendedName>
</protein>
<organism evidence="1 2">
    <name type="scientific">Polaribacter gangjinensis</name>
    <dbReference type="NCBI Taxonomy" id="574710"/>
    <lineage>
        <taxon>Bacteria</taxon>
        <taxon>Pseudomonadati</taxon>
        <taxon>Bacteroidota</taxon>
        <taxon>Flavobacteriia</taxon>
        <taxon>Flavobacteriales</taxon>
        <taxon>Flavobacteriaceae</taxon>
    </lineage>
</organism>
<evidence type="ECO:0008006" key="3">
    <source>
        <dbReference type="Google" id="ProtNLM"/>
    </source>
</evidence>
<dbReference type="Proteomes" id="UP000237608">
    <property type="component" value="Unassembled WGS sequence"/>
</dbReference>
<evidence type="ECO:0000313" key="2">
    <source>
        <dbReference type="Proteomes" id="UP000237608"/>
    </source>
</evidence>
<dbReference type="Gene3D" id="3.40.190.10">
    <property type="entry name" value="Periplasmic binding protein-like II"/>
    <property type="match status" value="2"/>
</dbReference>
<comment type="caution">
    <text evidence="1">The sequence shown here is derived from an EMBL/GenBank/DDBJ whole genome shotgun (WGS) entry which is preliminary data.</text>
</comment>
<proteinExistence type="predicted"/>
<accession>A0A2S7WFR0</accession>
<sequence length="188" mass="21614">MVISKPIAKNLLGYRILIINAKDAKKFSEIKEAEILKKYVQGIPETWSDAAIFRYNNFIVSEEGNFDDIFKRLSRANFDYVTFGANEVLSVFENRASKLKTLEIESKLLIFYPFPLVFYVNPTMPELAKRVEEGLQIITASGELDAIFNNYYSDIVDTLQMDKRTLFVLDNPLIPNEFANLQPNLVEL</sequence>
<name>A0A2S7WFR0_9FLAO</name>
<dbReference type="SUPFAM" id="SSF53850">
    <property type="entry name" value="Periplasmic binding protein-like II"/>
    <property type="match status" value="1"/>
</dbReference>
<dbReference type="EMBL" id="MSCL01000001">
    <property type="protein sequence ID" value="PQJ76256.1"/>
    <property type="molecule type" value="Genomic_DNA"/>
</dbReference>